<keyword evidence="3" id="KW-1185">Reference proteome</keyword>
<gene>
    <name evidence="2" type="ORF">ACFQL9_07545</name>
</gene>
<organism evidence="2 3">
    <name type="scientific">Halobaculum lipolyticum</name>
    <dbReference type="NCBI Taxonomy" id="3032001"/>
    <lineage>
        <taxon>Archaea</taxon>
        <taxon>Methanobacteriati</taxon>
        <taxon>Methanobacteriota</taxon>
        <taxon>Stenosarchaea group</taxon>
        <taxon>Halobacteria</taxon>
        <taxon>Halobacteriales</taxon>
        <taxon>Haloferacaceae</taxon>
        <taxon>Halobaculum</taxon>
    </lineage>
</organism>
<accession>A0ABD5WF82</accession>
<name>A0ABD5WF82_9EURY</name>
<dbReference type="InterPro" id="IPR035986">
    <property type="entry name" value="PKD_dom_sf"/>
</dbReference>
<evidence type="ECO:0000313" key="3">
    <source>
        <dbReference type="Proteomes" id="UP001596461"/>
    </source>
</evidence>
<protein>
    <recommendedName>
        <fullName evidence="4">PGF-CTERM protein</fullName>
    </recommendedName>
</protein>
<dbReference type="SUPFAM" id="SSF49299">
    <property type="entry name" value="PKD domain"/>
    <property type="match status" value="1"/>
</dbReference>
<sequence>MANINIKNGQIAVENGANQLVGDPFEVSVQVNNRELHGWGNGPLAGPHACIHTGPGGDEVPGHEATVAVQILRGGTVVDSSERTVCAPVEGGGVPDPRKSFTFTLDEPGAYDVRATVSPEDGAPSDTVTRTVNVDETGNAPPADDGGNESGGPFGGDDGPSNPFGGGGGSNPLGLPNANVVLALVALALVAWLASSASNTAEAFT</sequence>
<dbReference type="AlphaFoldDB" id="A0ABD5WF82"/>
<reference evidence="2 3" key="1">
    <citation type="journal article" date="2019" name="Int. J. Syst. Evol. Microbiol.">
        <title>The Global Catalogue of Microorganisms (GCM) 10K type strain sequencing project: providing services to taxonomists for standard genome sequencing and annotation.</title>
        <authorList>
            <consortium name="The Broad Institute Genomics Platform"/>
            <consortium name="The Broad Institute Genome Sequencing Center for Infectious Disease"/>
            <person name="Wu L."/>
            <person name="Ma J."/>
        </authorList>
    </citation>
    <scope>NUCLEOTIDE SEQUENCE [LARGE SCALE GENOMIC DNA]</scope>
    <source>
        <strain evidence="2 3">DT31</strain>
    </source>
</reference>
<dbReference type="GeneID" id="81125240"/>
<dbReference type="Proteomes" id="UP001596461">
    <property type="component" value="Unassembled WGS sequence"/>
</dbReference>
<proteinExistence type="predicted"/>
<feature type="region of interest" description="Disordered" evidence="1">
    <location>
        <begin position="116"/>
        <end position="170"/>
    </location>
</feature>
<comment type="caution">
    <text evidence="2">The sequence shown here is derived from an EMBL/GenBank/DDBJ whole genome shotgun (WGS) entry which is preliminary data.</text>
</comment>
<dbReference type="EMBL" id="JBHTAH010000005">
    <property type="protein sequence ID" value="MFC7069489.1"/>
    <property type="molecule type" value="Genomic_DNA"/>
</dbReference>
<feature type="compositionally biased region" description="Gly residues" evidence="1">
    <location>
        <begin position="148"/>
        <end position="170"/>
    </location>
</feature>
<feature type="compositionally biased region" description="Polar residues" evidence="1">
    <location>
        <begin position="126"/>
        <end position="136"/>
    </location>
</feature>
<dbReference type="RefSeq" id="WP_284030407.1">
    <property type="nucleotide sequence ID" value="NZ_CP126154.1"/>
</dbReference>
<evidence type="ECO:0000313" key="2">
    <source>
        <dbReference type="EMBL" id="MFC7069489.1"/>
    </source>
</evidence>
<evidence type="ECO:0000256" key="1">
    <source>
        <dbReference type="SAM" id="MobiDB-lite"/>
    </source>
</evidence>
<evidence type="ECO:0008006" key="4">
    <source>
        <dbReference type="Google" id="ProtNLM"/>
    </source>
</evidence>